<evidence type="ECO:0000256" key="12">
    <source>
        <dbReference type="ARBA" id="ARBA00023157"/>
    </source>
</evidence>
<dbReference type="Gene3D" id="3.90.1480.20">
    <property type="entry name" value="Glycosyl transferase family 29"/>
    <property type="match status" value="1"/>
</dbReference>
<keyword evidence="12" id="KW-1015">Disulfide bond</keyword>
<evidence type="ECO:0000256" key="8">
    <source>
        <dbReference type="ARBA" id="ARBA00022989"/>
    </source>
</evidence>
<evidence type="ECO:0000313" key="16">
    <source>
        <dbReference type="Proteomes" id="UP000545332"/>
    </source>
</evidence>
<organism evidence="15 16">
    <name type="scientific">Crypturellus soui</name>
    <dbReference type="NCBI Taxonomy" id="458187"/>
    <lineage>
        <taxon>Eukaryota</taxon>
        <taxon>Metazoa</taxon>
        <taxon>Chordata</taxon>
        <taxon>Craniata</taxon>
        <taxon>Vertebrata</taxon>
        <taxon>Euteleostomi</taxon>
        <taxon>Archelosauria</taxon>
        <taxon>Archosauria</taxon>
        <taxon>Dinosauria</taxon>
        <taxon>Saurischia</taxon>
        <taxon>Theropoda</taxon>
        <taxon>Coelurosauria</taxon>
        <taxon>Aves</taxon>
        <taxon>Palaeognathae</taxon>
        <taxon>Tinamiformes</taxon>
        <taxon>Tinamidae</taxon>
        <taxon>Crypturellus</taxon>
    </lineage>
</organism>
<dbReference type="PANTHER" id="PTHR45906:SF4">
    <property type="entry name" value="ALPHA-N-ACETYL-NEURAMINYL-2,3-BETA-GALACTOSYL-1,3-N-ACETYL-GALACTOSAMINIDE ALPHA-2,6-SIALYLTRANSFERASE"/>
    <property type="match status" value="1"/>
</dbReference>
<evidence type="ECO:0000256" key="1">
    <source>
        <dbReference type="ARBA" id="ARBA00004323"/>
    </source>
</evidence>
<dbReference type="Proteomes" id="UP000545332">
    <property type="component" value="Unassembled WGS sequence"/>
</dbReference>
<dbReference type="InterPro" id="IPR001675">
    <property type="entry name" value="Glyco_trans_29"/>
</dbReference>
<evidence type="ECO:0000256" key="11">
    <source>
        <dbReference type="ARBA" id="ARBA00023136"/>
    </source>
</evidence>
<keyword evidence="16" id="KW-1185">Reference proteome</keyword>
<comment type="caution">
    <text evidence="15">The sequence shown here is derived from an EMBL/GenBank/DDBJ whole genome shotgun (WGS) entry which is preliminary data.</text>
</comment>
<protein>
    <submittedName>
        <fullName evidence="15">SIA7D sialyltransferase</fullName>
    </submittedName>
</protein>
<evidence type="ECO:0000256" key="13">
    <source>
        <dbReference type="ARBA" id="ARBA00023180"/>
    </source>
</evidence>
<reference evidence="15 16" key="1">
    <citation type="submission" date="2019-09" db="EMBL/GenBank/DDBJ databases">
        <title>Bird 10,000 Genomes (B10K) Project - Family phase.</title>
        <authorList>
            <person name="Zhang G."/>
        </authorList>
    </citation>
    <scope>NUCLEOTIDE SEQUENCE [LARGE SCALE GENOMIC DNA]</scope>
    <source>
        <strain evidence="15">B10K-MSB-42743</strain>
        <tissue evidence="15">Heart</tissue>
    </source>
</reference>
<feature type="non-terminal residue" evidence="15">
    <location>
        <position position="320"/>
    </location>
</feature>
<evidence type="ECO:0000256" key="2">
    <source>
        <dbReference type="ARBA" id="ARBA00006003"/>
    </source>
</evidence>
<dbReference type="AlphaFoldDB" id="A0A7K4K4V7"/>
<keyword evidence="5" id="KW-0812">Transmembrane</keyword>
<evidence type="ECO:0000313" key="15">
    <source>
        <dbReference type="EMBL" id="NWI11299.1"/>
    </source>
</evidence>
<evidence type="ECO:0000256" key="7">
    <source>
        <dbReference type="ARBA" id="ARBA00022981"/>
    </source>
</evidence>
<proteinExistence type="inferred from homology"/>
<dbReference type="PANTHER" id="PTHR45906">
    <property type="entry name" value="ALPHA-N-ACETYL-NEURAMINYL-2,3-BETA-GALACTOSYL-1, 3-N-ACETYL-GALACTOSAMINIDE ALPHA-2,6-SIALYLTRANSFERASE-LIKE"/>
    <property type="match status" value="1"/>
</dbReference>
<sequence>LQVQLFAALAVLAAASVLYVLLCSRGCTRGCHPPPGPLATAPRALLFHSYRRVPDGQALERVPCRRCALVSSSGQMLGSRLGKDIDGAECVLRMNHAPTHGYEEDVGTRCTLRVVSHSSVPLLLKNQHYFFEQSQETVYVVWGPPKKMSREQGLTYRLLLEVMEKYPSLQIYTFTEEKMAYCDAVFQNETGKNRMKSGTFLSTGWFTMILAMELCEQILVFGMVTDQYCRCGAAGPCGSAGAAGPAGRPTHVGAAGGREKNHPSVPYHYFEKGRLDECKTYVAHERAPRDGHRFITEKAVFSRWAKRKNIVFTHPSWAGG</sequence>
<dbReference type="InterPro" id="IPR038578">
    <property type="entry name" value="GT29-like_sf"/>
</dbReference>
<comment type="subcellular location">
    <subcellularLocation>
        <location evidence="1">Golgi apparatus membrane</location>
        <topology evidence="1">Single-pass type II membrane protein</topology>
    </subcellularLocation>
</comment>
<keyword evidence="13" id="KW-0325">Glycoprotein</keyword>
<evidence type="ECO:0000256" key="10">
    <source>
        <dbReference type="ARBA" id="ARBA00023098"/>
    </source>
</evidence>
<keyword evidence="8" id="KW-1133">Transmembrane helix</keyword>
<dbReference type="GO" id="GO:0001574">
    <property type="term" value="P:ganglioside biosynthetic process"/>
    <property type="evidence" value="ECO:0007669"/>
    <property type="project" value="TreeGrafter"/>
</dbReference>
<accession>A0A7K4K4V7</accession>
<evidence type="ECO:0000256" key="14">
    <source>
        <dbReference type="ARBA" id="ARBA00043744"/>
    </source>
</evidence>
<keyword evidence="3 15" id="KW-0328">Glycosyltransferase</keyword>
<dbReference type="GO" id="GO:0009311">
    <property type="term" value="P:oligosaccharide metabolic process"/>
    <property type="evidence" value="ECO:0007669"/>
    <property type="project" value="TreeGrafter"/>
</dbReference>
<keyword evidence="6" id="KW-0735">Signal-anchor</keyword>
<keyword evidence="4 15" id="KW-0808">Transferase</keyword>
<dbReference type="GO" id="GO:0001665">
    <property type="term" value="F:alpha-N-acetylgalactosaminide alpha-2,6-sialyltransferase activity"/>
    <property type="evidence" value="ECO:0007669"/>
    <property type="project" value="TreeGrafter"/>
</dbReference>
<dbReference type="OrthoDB" id="10264956at2759"/>
<evidence type="ECO:0000256" key="5">
    <source>
        <dbReference type="ARBA" id="ARBA00022692"/>
    </source>
</evidence>
<name>A0A7K4K4V7_9AVES</name>
<keyword evidence="10" id="KW-0443">Lipid metabolism</keyword>
<keyword evidence="7" id="KW-0730">Sialic acid</keyword>
<evidence type="ECO:0000256" key="6">
    <source>
        <dbReference type="ARBA" id="ARBA00022968"/>
    </source>
</evidence>
<gene>
    <name evidence="15" type="primary">St6galnac4</name>
    <name evidence="15" type="ORF">CRYSOU_R02004</name>
</gene>
<evidence type="ECO:0000256" key="9">
    <source>
        <dbReference type="ARBA" id="ARBA00023034"/>
    </source>
</evidence>
<comment type="similarity">
    <text evidence="2">Belongs to the glycosyltransferase 29 family.</text>
</comment>
<dbReference type="EMBL" id="VWPX01004873">
    <property type="protein sequence ID" value="NWI11299.1"/>
    <property type="molecule type" value="Genomic_DNA"/>
</dbReference>
<keyword evidence="11" id="KW-0472">Membrane</keyword>
<dbReference type="Pfam" id="PF00777">
    <property type="entry name" value="Glyco_transf_29"/>
    <property type="match status" value="1"/>
</dbReference>
<dbReference type="GO" id="GO:0000139">
    <property type="term" value="C:Golgi membrane"/>
    <property type="evidence" value="ECO:0007669"/>
    <property type="project" value="UniProtKB-SubCell"/>
</dbReference>
<evidence type="ECO:0000256" key="4">
    <source>
        <dbReference type="ARBA" id="ARBA00022679"/>
    </source>
</evidence>
<feature type="non-terminal residue" evidence="15">
    <location>
        <position position="1"/>
    </location>
</feature>
<comment type="catalytic activity">
    <reaction evidence="14">
        <text>a ganglioside GM1b (d18:1(4E)) + CMP-N-acetyl-beta-neuraminate = a ganglioside GD1alpha (d18:1(4E)) + CMP + H(+)</text>
        <dbReference type="Rhea" id="RHEA:41968"/>
        <dbReference type="ChEBI" id="CHEBI:15378"/>
        <dbReference type="ChEBI" id="CHEBI:57812"/>
        <dbReference type="ChEBI" id="CHEBI:60377"/>
        <dbReference type="ChEBI" id="CHEBI:78568"/>
        <dbReference type="ChEBI" id="CHEBI:78569"/>
    </reaction>
    <physiologicalReaction direction="left-to-right" evidence="14">
        <dbReference type="Rhea" id="RHEA:41969"/>
    </physiologicalReaction>
</comment>
<evidence type="ECO:0000256" key="3">
    <source>
        <dbReference type="ARBA" id="ARBA00022676"/>
    </source>
</evidence>
<keyword evidence="9" id="KW-0333">Golgi apparatus</keyword>